<dbReference type="PRINTS" id="PR00762">
    <property type="entry name" value="CLCHANNEL"/>
</dbReference>
<evidence type="ECO:0000256" key="4">
    <source>
        <dbReference type="ARBA" id="ARBA00022989"/>
    </source>
</evidence>
<comment type="subcellular location">
    <subcellularLocation>
        <location evidence="1">Membrane</location>
        <topology evidence="1">Multi-pass membrane protein</topology>
    </subcellularLocation>
</comment>
<proteinExistence type="predicted"/>
<feature type="transmembrane region" description="Helical" evidence="8">
    <location>
        <begin position="312"/>
        <end position="331"/>
    </location>
</feature>
<feature type="transmembrane region" description="Helical" evidence="8">
    <location>
        <begin position="379"/>
        <end position="402"/>
    </location>
</feature>
<dbReference type="CDD" id="cd01031">
    <property type="entry name" value="EriC"/>
    <property type="match status" value="1"/>
</dbReference>
<dbReference type="EMBL" id="FCOF02000012">
    <property type="protein sequence ID" value="SAK65675.1"/>
    <property type="molecule type" value="Genomic_DNA"/>
</dbReference>
<feature type="transmembrane region" description="Helical" evidence="8">
    <location>
        <begin position="115"/>
        <end position="135"/>
    </location>
</feature>
<dbReference type="Gene3D" id="1.10.3080.10">
    <property type="entry name" value="Clc chloride channel"/>
    <property type="match status" value="1"/>
</dbReference>
<feature type="transmembrane region" description="Helical" evidence="8">
    <location>
        <begin position="281"/>
        <end position="300"/>
    </location>
</feature>
<keyword evidence="5" id="KW-0406">Ion transport</keyword>
<evidence type="ECO:0000256" key="7">
    <source>
        <dbReference type="ARBA" id="ARBA00023214"/>
    </source>
</evidence>
<sequence>MNDNEVTEVNIENDERAGLVPLAAASIVVGAVTGTTGVLFRFALERADIWRNAFIAWGHAGHDAAIVLMVLVVLAASAAAALAAWLVARFAPMASGSGIPHAEAVLHGRLPPAPLILIPIKFVGGVLAIGAGLALGREGPTVQMGASIAHALGTFFRRNAVDCRVLLAAGAGAGLATAFNAPIAGAVFVLEELMRRFDTRTAVAALGASAGAIAMARLLHGDLPDFHLPAQPFPGFAMTGAHLLLGALLGLLGALYSRLIIWTLDVADALAPPHSVRHATIRAAVVGVAIGLLAWFAPHLAGGGDALTEQALLGRGTLLGVTAMFALRFIVGPLSYAAGTPGGIFAPMLALGAQTGLVFGRVCLDWFPGMAPATGDTGTFAVVGMAAFFVAVVRAPVTGIVLVTEMTASFSLLLPMLTACFTAMIVPMLLRVPPIYDTLGERAAKHR</sequence>
<dbReference type="Proteomes" id="UP000054870">
    <property type="component" value="Unassembled WGS sequence"/>
</dbReference>
<keyword evidence="6 8" id="KW-0472">Membrane</keyword>
<dbReference type="NCBIfam" id="NF003640">
    <property type="entry name" value="PRK05277.1"/>
    <property type="match status" value="1"/>
</dbReference>
<name>A0A158B6F5_9BURK</name>
<organism evidence="9 10">
    <name type="scientific">Caballeronia catudaia</name>
    <dbReference type="NCBI Taxonomy" id="1777136"/>
    <lineage>
        <taxon>Bacteria</taxon>
        <taxon>Pseudomonadati</taxon>
        <taxon>Pseudomonadota</taxon>
        <taxon>Betaproteobacteria</taxon>
        <taxon>Burkholderiales</taxon>
        <taxon>Burkholderiaceae</taxon>
        <taxon>Caballeronia</taxon>
    </lineage>
</organism>
<dbReference type="GO" id="GO:0005247">
    <property type="term" value="F:voltage-gated chloride channel activity"/>
    <property type="evidence" value="ECO:0007669"/>
    <property type="project" value="TreeGrafter"/>
</dbReference>
<dbReference type="Pfam" id="PF00654">
    <property type="entry name" value="Voltage_CLC"/>
    <property type="match status" value="1"/>
</dbReference>
<dbReference type="OrthoDB" id="9767361at2"/>
<feature type="transmembrane region" description="Helical" evidence="8">
    <location>
        <begin position="165"/>
        <end position="190"/>
    </location>
</feature>
<protein>
    <submittedName>
        <fullName evidence="9">Voltage-gated ClC-type chloride channel ClcB</fullName>
    </submittedName>
</protein>
<keyword evidence="10" id="KW-1185">Reference proteome</keyword>
<feature type="transmembrane region" description="Helical" evidence="8">
    <location>
        <begin position="20"/>
        <end position="44"/>
    </location>
</feature>
<feature type="transmembrane region" description="Helical" evidence="8">
    <location>
        <begin position="408"/>
        <end position="430"/>
    </location>
</feature>
<keyword evidence="7" id="KW-0868">Chloride</keyword>
<keyword evidence="3 8" id="KW-0812">Transmembrane</keyword>
<keyword evidence="4 8" id="KW-1133">Transmembrane helix</keyword>
<evidence type="ECO:0000313" key="9">
    <source>
        <dbReference type="EMBL" id="SAK65675.1"/>
    </source>
</evidence>
<dbReference type="SUPFAM" id="SSF81340">
    <property type="entry name" value="Clc chloride channel"/>
    <property type="match status" value="1"/>
</dbReference>
<reference evidence="9" key="1">
    <citation type="submission" date="2016-01" db="EMBL/GenBank/DDBJ databases">
        <authorList>
            <person name="Peeters C."/>
        </authorList>
    </citation>
    <scope>NUCLEOTIDE SEQUENCE [LARGE SCALE GENOMIC DNA]</scope>
    <source>
        <strain evidence="9">LMG 29318</strain>
    </source>
</reference>
<comment type="caution">
    <text evidence="9">The sequence shown here is derived from an EMBL/GenBank/DDBJ whole genome shotgun (WGS) entry which is preliminary data.</text>
</comment>
<dbReference type="PANTHER" id="PTHR45711">
    <property type="entry name" value="CHLORIDE CHANNEL PROTEIN"/>
    <property type="match status" value="1"/>
</dbReference>
<keyword evidence="2" id="KW-0813">Transport</keyword>
<evidence type="ECO:0000256" key="1">
    <source>
        <dbReference type="ARBA" id="ARBA00004141"/>
    </source>
</evidence>
<accession>A0A158B6F5</accession>
<gene>
    <name evidence="9" type="ORF">AWB75_03045</name>
</gene>
<feature type="transmembrane region" description="Helical" evidence="8">
    <location>
        <begin position="241"/>
        <end position="261"/>
    </location>
</feature>
<feature type="transmembrane region" description="Helical" evidence="8">
    <location>
        <begin position="65"/>
        <end position="88"/>
    </location>
</feature>
<dbReference type="InterPro" id="IPR014743">
    <property type="entry name" value="Cl-channel_core"/>
</dbReference>
<dbReference type="InterPro" id="IPR001807">
    <property type="entry name" value="ClC"/>
</dbReference>
<dbReference type="AlphaFoldDB" id="A0A158B6F5"/>
<feature type="transmembrane region" description="Helical" evidence="8">
    <location>
        <begin position="343"/>
        <end position="367"/>
    </location>
</feature>
<dbReference type="PANTHER" id="PTHR45711:SF6">
    <property type="entry name" value="CHLORIDE CHANNEL PROTEIN"/>
    <property type="match status" value="1"/>
</dbReference>
<evidence type="ECO:0000256" key="6">
    <source>
        <dbReference type="ARBA" id="ARBA00023136"/>
    </source>
</evidence>
<evidence type="ECO:0000313" key="10">
    <source>
        <dbReference type="Proteomes" id="UP000054870"/>
    </source>
</evidence>
<evidence type="ECO:0000256" key="8">
    <source>
        <dbReference type="SAM" id="Phobius"/>
    </source>
</evidence>
<evidence type="ECO:0000256" key="5">
    <source>
        <dbReference type="ARBA" id="ARBA00023065"/>
    </source>
</evidence>
<dbReference type="RefSeq" id="WP_061125047.1">
    <property type="nucleotide sequence ID" value="NZ_FCOF02000012.1"/>
</dbReference>
<evidence type="ECO:0000256" key="2">
    <source>
        <dbReference type="ARBA" id="ARBA00022448"/>
    </source>
</evidence>
<dbReference type="GO" id="GO:0005886">
    <property type="term" value="C:plasma membrane"/>
    <property type="evidence" value="ECO:0007669"/>
    <property type="project" value="TreeGrafter"/>
</dbReference>
<evidence type="ECO:0000256" key="3">
    <source>
        <dbReference type="ARBA" id="ARBA00022692"/>
    </source>
</evidence>